<proteinExistence type="predicted"/>
<protein>
    <submittedName>
        <fullName evidence="1">Uncharacterized protein</fullName>
    </submittedName>
</protein>
<dbReference type="Proteomes" id="UP000023758">
    <property type="component" value="Unassembled WGS sequence"/>
</dbReference>
<name>A0A022W5T4_TRIRU</name>
<gene>
    <name evidence="1" type="ORF">H103_03359</name>
</gene>
<evidence type="ECO:0000313" key="1">
    <source>
        <dbReference type="EMBL" id="EZF53790.1"/>
    </source>
</evidence>
<sequence>MPKLRTLPFWLAIKVFIRRIIYKLKTPLNLRGSIAILRHNHKHPYLTLLRLFVPWPTWRFPLPEPVPAKEMLGNEALMNRRRCSFNKYMSVPIWRIRDTPLRSLHRLYESMASGEYTPIGRETEYFWYRGWPLETIEDPQDPDPIRYAIIASLVEELVTAFNWRLSLGMRRDHQHVLRSSDDDPYPPYIPLSGPTWTEHVPPIMPEHLECLPLGFTNEEHQLVLEEKGCNKIFLKRNIVTNVGWLYTI</sequence>
<dbReference type="AlphaFoldDB" id="A0A022W5T4"/>
<dbReference type="HOGENOM" id="CLU_082473_2_0_1"/>
<reference evidence="1" key="1">
    <citation type="submission" date="2014-02" db="EMBL/GenBank/DDBJ databases">
        <title>The Genome Sequence of Trichophyton rubrum (morphotype fischeri) CBS 288.86.</title>
        <authorList>
            <consortium name="The Broad Institute Genomics Platform"/>
            <person name="Cuomo C.A."/>
            <person name="White T.C."/>
            <person name="Graser Y."/>
            <person name="Martinez-Rossi N."/>
            <person name="Heitman J."/>
            <person name="Young S.K."/>
            <person name="Zeng Q."/>
            <person name="Gargeya S."/>
            <person name="Abouelleil A."/>
            <person name="Alvarado L."/>
            <person name="Chapman S.B."/>
            <person name="Gainer-Dewar J."/>
            <person name="Goldberg J."/>
            <person name="Griggs A."/>
            <person name="Gujja S."/>
            <person name="Hansen M."/>
            <person name="Howarth C."/>
            <person name="Imamovic A."/>
            <person name="Larimer J."/>
            <person name="Martinez D."/>
            <person name="Murphy C."/>
            <person name="Pearson M.D."/>
            <person name="Persinoti G."/>
            <person name="Poon T."/>
            <person name="Priest M."/>
            <person name="Roberts A.D."/>
            <person name="Saif S."/>
            <person name="Shea T.D."/>
            <person name="Sykes S.N."/>
            <person name="Wortman J."/>
            <person name="Nusbaum C."/>
            <person name="Birren B."/>
        </authorList>
    </citation>
    <scope>NUCLEOTIDE SEQUENCE [LARGE SCALE GENOMIC DNA]</scope>
    <source>
        <strain evidence="1">CBS 288.86</strain>
    </source>
</reference>
<dbReference type="OrthoDB" id="5422293at2759"/>
<organism evidence="1">
    <name type="scientific">Trichophyton rubrum CBS 288.86</name>
    <dbReference type="NCBI Taxonomy" id="1215330"/>
    <lineage>
        <taxon>Eukaryota</taxon>
        <taxon>Fungi</taxon>
        <taxon>Dikarya</taxon>
        <taxon>Ascomycota</taxon>
        <taxon>Pezizomycotina</taxon>
        <taxon>Eurotiomycetes</taxon>
        <taxon>Eurotiomycetidae</taxon>
        <taxon>Onygenales</taxon>
        <taxon>Arthrodermataceae</taxon>
        <taxon>Trichophyton</taxon>
    </lineage>
</organism>
<accession>A0A022W5T4</accession>
<dbReference type="EMBL" id="KK207804">
    <property type="protein sequence ID" value="EZF53790.1"/>
    <property type="molecule type" value="Genomic_DNA"/>
</dbReference>